<sequence length="75" mass="8213">DIAAYDTIPPVIGELPLKPNDQLNVTLVLVMLDVIRLYTGSGFNGNTTVRFNNESLALRTPLETEHEYSPPSSSP</sequence>
<name>A0A1X7VCD0_AMPQE</name>
<organism evidence="1">
    <name type="scientific">Amphimedon queenslandica</name>
    <name type="common">Sponge</name>
    <dbReference type="NCBI Taxonomy" id="400682"/>
    <lineage>
        <taxon>Eukaryota</taxon>
        <taxon>Metazoa</taxon>
        <taxon>Porifera</taxon>
        <taxon>Demospongiae</taxon>
        <taxon>Heteroscleromorpha</taxon>
        <taxon>Haplosclerida</taxon>
        <taxon>Niphatidae</taxon>
        <taxon>Amphimedon</taxon>
    </lineage>
</organism>
<dbReference type="InParanoid" id="A0A1X7VCD0"/>
<reference evidence="1" key="1">
    <citation type="submission" date="2017-05" db="UniProtKB">
        <authorList>
            <consortium name="EnsemblMetazoa"/>
        </authorList>
    </citation>
    <scope>IDENTIFICATION</scope>
</reference>
<protein>
    <submittedName>
        <fullName evidence="1">Uncharacterized protein</fullName>
    </submittedName>
</protein>
<dbReference type="EnsemblMetazoa" id="Aqu2.1.37681_001">
    <property type="protein sequence ID" value="Aqu2.1.37681_001"/>
    <property type="gene ID" value="Aqu2.1.37681"/>
</dbReference>
<dbReference type="AlphaFoldDB" id="A0A1X7VCD0"/>
<accession>A0A1X7VCD0</accession>
<proteinExistence type="predicted"/>
<evidence type="ECO:0000313" key="1">
    <source>
        <dbReference type="EnsemblMetazoa" id="Aqu2.1.37681_001"/>
    </source>
</evidence>